<feature type="region of interest" description="Disordered" evidence="1">
    <location>
        <begin position="305"/>
        <end position="327"/>
    </location>
</feature>
<proteinExistence type="predicted"/>
<dbReference type="InterPro" id="IPR006886">
    <property type="entry name" value="RNA_pol_III_Rpc5"/>
</dbReference>
<dbReference type="EMBL" id="CAINUL010000005">
    <property type="protein sequence ID" value="CAD0109542.1"/>
    <property type="molecule type" value="Genomic_DNA"/>
</dbReference>
<accession>A0A9N8KJK2</accession>
<organism evidence="2 3">
    <name type="scientific">Aureobasidium uvarum</name>
    <dbReference type="NCBI Taxonomy" id="2773716"/>
    <lineage>
        <taxon>Eukaryota</taxon>
        <taxon>Fungi</taxon>
        <taxon>Dikarya</taxon>
        <taxon>Ascomycota</taxon>
        <taxon>Pezizomycotina</taxon>
        <taxon>Dothideomycetes</taxon>
        <taxon>Dothideomycetidae</taxon>
        <taxon>Dothideales</taxon>
        <taxon>Saccotheciaceae</taxon>
        <taxon>Aureobasidium</taxon>
    </lineage>
</organism>
<feature type="region of interest" description="Disordered" evidence="1">
    <location>
        <begin position="199"/>
        <end position="223"/>
    </location>
</feature>
<keyword evidence="3" id="KW-1185">Reference proteome</keyword>
<dbReference type="PANTHER" id="PTHR12069:SF0">
    <property type="entry name" value="DNA-DIRECTED RNA POLYMERASE III SUBUNIT RPC5"/>
    <property type="match status" value="1"/>
</dbReference>
<evidence type="ECO:0000313" key="3">
    <source>
        <dbReference type="Proteomes" id="UP000745764"/>
    </source>
</evidence>
<name>A0A9N8KJK2_9PEZI</name>
<dbReference type="PANTHER" id="PTHR12069">
    <property type="entry name" value="DNA-DIRECTED RNA POLYMERASES III 80 KDA POLYPEPTIDE RNA POLYMERASE III SUBUNIT 5"/>
    <property type="match status" value="1"/>
</dbReference>
<sequence>MSPSRAEDMEDDDPVIAEYNVFITPRQLEQIYLLQYPNRNRSQAYNDRNGARPTDFRLKPQAGFMEMDIGMNPSANFNKFQSLVWGEAIRKSKVNGGSATFGAAAGFAPTKGGKGRGKQENGEMSVDQGLARFQDAVNRDAVFQKQTLGGQILQDEAGNPNYMLGAFRGDELHLTRVDGVVQMRPQFHHVDAITHAETAARRAEAAEGNPSTSNPSNTATAAKQPQALALAQTYKDNRDVENLEALRAKNLLLIAAEEKWTRLEYFDEDEEASYSTYHSRLFHADTQAAMELKSQMKNEDYLDAISAPRVDPSGRKKKRPLTKKQMERIEAAEDDVEVAGEMGGEIEVEMS</sequence>
<dbReference type="GO" id="GO:0042797">
    <property type="term" value="P:tRNA transcription by RNA polymerase III"/>
    <property type="evidence" value="ECO:0007669"/>
    <property type="project" value="TreeGrafter"/>
</dbReference>
<dbReference type="OrthoDB" id="340681at2759"/>
<dbReference type="Pfam" id="PF04801">
    <property type="entry name" value="RPC5"/>
    <property type="match status" value="2"/>
</dbReference>
<protein>
    <recommendedName>
        <fullName evidence="4">DNA-directed RNA polymerase III subunit Rpc5</fullName>
    </recommendedName>
</protein>
<evidence type="ECO:0000313" key="2">
    <source>
        <dbReference type="EMBL" id="CAD0109542.1"/>
    </source>
</evidence>
<evidence type="ECO:0008006" key="4">
    <source>
        <dbReference type="Google" id="ProtNLM"/>
    </source>
</evidence>
<dbReference type="AlphaFoldDB" id="A0A9N8KJK2"/>
<evidence type="ECO:0000256" key="1">
    <source>
        <dbReference type="SAM" id="MobiDB-lite"/>
    </source>
</evidence>
<comment type="caution">
    <text evidence="2">The sequence shown here is derived from an EMBL/GenBank/DDBJ whole genome shotgun (WGS) entry which is preliminary data.</text>
</comment>
<dbReference type="Proteomes" id="UP000745764">
    <property type="component" value="Unassembled WGS sequence"/>
</dbReference>
<gene>
    <name evidence="2" type="ORF">AWRI4620_LOCUS3797</name>
</gene>
<reference evidence="2" key="1">
    <citation type="submission" date="2020-06" db="EMBL/GenBank/DDBJ databases">
        <authorList>
            <person name="Onetto C."/>
        </authorList>
    </citation>
    <scope>NUCLEOTIDE SEQUENCE</scope>
</reference>
<dbReference type="GO" id="GO:0005666">
    <property type="term" value="C:RNA polymerase III complex"/>
    <property type="evidence" value="ECO:0007669"/>
    <property type="project" value="TreeGrafter"/>
</dbReference>